<protein>
    <submittedName>
        <fullName evidence="8">Acyl-CoA/acyl-ACP dehydrogenase</fullName>
    </submittedName>
</protein>
<dbReference type="SUPFAM" id="SSF56645">
    <property type="entry name" value="Acyl-CoA dehydrogenase NM domain-like"/>
    <property type="match status" value="1"/>
</dbReference>
<evidence type="ECO:0000259" key="7">
    <source>
        <dbReference type="Pfam" id="PF02771"/>
    </source>
</evidence>
<evidence type="ECO:0000259" key="6">
    <source>
        <dbReference type="Pfam" id="PF00441"/>
    </source>
</evidence>
<dbReference type="PANTHER" id="PTHR43884:SF25">
    <property type="entry name" value="ACYL-COA DEHYDROGENASE YDBM-RELATED"/>
    <property type="match status" value="1"/>
</dbReference>
<dbReference type="InterPro" id="IPR037069">
    <property type="entry name" value="AcylCoA_DH/ox_N_sf"/>
</dbReference>
<evidence type="ECO:0000256" key="1">
    <source>
        <dbReference type="ARBA" id="ARBA00001974"/>
    </source>
</evidence>
<comment type="caution">
    <text evidence="8">The sequence shown here is derived from an EMBL/GenBank/DDBJ whole genome shotgun (WGS) entry which is preliminary data.</text>
</comment>
<dbReference type="SUPFAM" id="SSF47203">
    <property type="entry name" value="Acyl-CoA dehydrogenase C-terminal domain-like"/>
    <property type="match status" value="1"/>
</dbReference>
<dbReference type="InterPro" id="IPR036250">
    <property type="entry name" value="AcylCo_DH-like_C"/>
</dbReference>
<evidence type="ECO:0000256" key="2">
    <source>
        <dbReference type="ARBA" id="ARBA00009347"/>
    </source>
</evidence>
<dbReference type="AlphaFoldDB" id="A0A846WUG1"/>
<dbReference type="PIRSF" id="PIRSF016578">
    <property type="entry name" value="HsaA"/>
    <property type="match status" value="1"/>
</dbReference>
<sequence>MSDTITDAEFDAAFAKAQELSEYFREIGPEYDKKNTFALPTIEKFKASGLGSLAVPKEYGGQGGNILHTSKVISELSRGDSAIALAYNMHFIMVGMCLGLFSEAQNKQWMSRVADGALVFGPFSEQRAGFSGLADMTAVPQPEGGWRLYGKKVWGTLAEAADIITTNATITDAEGNLPDTFEERVEQESFFVADFDVDENGQGDGIRIEKTWDALGMHATGTHTIHFEGFYIPEDGFVCSWRGGAFGVLEWASLMFASIYLGMQYRVLEEARAVLSKKTLGATFGAIAAAETKVAGVGHIIDGIGDIASRVELSRRVVYRTCQELIDGDDDQWPLELRFPYIGLAKTFVADNVLYMTRKAMSLVGGSSFRRGAIFERLYRDSAASMFQPLNADQSCTYIGEQLLAPEELAD</sequence>
<proteinExistence type="inferred from homology"/>
<comment type="cofactor">
    <cofactor evidence="1">
        <name>FAD</name>
        <dbReference type="ChEBI" id="CHEBI:57692"/>
    </cofactor>
</comment>
<evidence type="ECO:0000256" key="3">
    <source>
        <dbReference type="ARBA" id="ARBA00022630"/>
    </source>
</evidence>
<dbReference type="Gene3D" id="1.10.540.10">
    <property type="entry name" value="Acyl-CoA dehydrogenase/oxidase, N-terminal domain"/>
    <property type="match status" value="1"/>
</dbReference>
<gene>
    <name evidence="8" type="ORF">HGA05_26915</name>
</gene>
<keyword evidence="4" id="KW-0274">FAD</keyword>
<dbReference type="Proteomes" id="UP000563898">
    <property type="component" value="Unassembled WGS sequence"/>
</dbReference>
<feature type="domain" description="Acyl-CoA dehydrogenase/oxidase N-terminal" evidence="7">
    <location>
        <begin position="28"/>
        <end position="116"/>
    </location>
</feature>
<dbReference type="RefSeq" id="WP_006370734.1">
    <property type="nucleotide sequence ID" value="NZ_JAAXPC010000030.1"/>
</dbReference>
<evidence type="ECO:0000313" key="9">
    <source>
        <dbReference type="Proteomes" id="UP000563898"/>
    </source>
</evidence>
<dbReference type="Pfam" id="PF02771">
    <property type="entry name" value="Acyl-CoA_dh_N"/>
    <property type="match status" value="1"/>
</dbReference>
<dbReference type="Pfam" id="PF00441">
    <property type="entry name" value="Acyl-CoA_dh_1"/>
    <property type="match status" value="1"/>
</dbReference>
<accession>A0A846WUG1</accession>
<comment type="similarity">
    <text evidence="2">Belongs to the acyl-CoA dehydrogenase family.</text>
</comment>
<dbReference type="GO" id="GO:0003995">
    <property type="term" value="F:acyl-CoA dehydrogenase activity"/>
    <property type="evidence" value="ECO:0007669"/>
    <property type="project" value="TreeGrafter"/>
</dbReference>
<evidence type="ECO:0000313" key="8">
    <source>
        <dbReference type="EMBL" id="NKY05192.1"/>
    </source>
</evidence>
<dbReference type="InterPro" id="IPR046373">
    <property type="entry name" value="Acyl-CoA_Oxase/DH_mid-dom_sf"/>
</dbReference>
<name>A0A846WUG1_9ACTN</name>
<organism evidence="8 9">
    <name type="scientific">Gordonia polyisoprenivorans</name>
    <dbReference type="NCBI Taxonomy" id="84595"/>
    <lineage>
        <taxon>Bacteria</taxon>
        <taxon>Bacillati</taxon>
        <taxon>Actinomycetota</taxon>
        <taxon>Actinomycetes</taxon>
        <taxon>Mycobacteriales</taxon>
        <taxon>Gordoniaceae</taxon>
        <taxon>Gordonia</taxon>
    </lineage>
</organism>
<dbReference type="Gene3D" id="2.40.110.10">
    <property type="entry name" value="Butyryl-CoA Dehydrogenase, subunit A, domain 2"/>
    <property type="match status" value="1"/>
</dbReference>
<reference evidence="8 9" key="1">
    <citation type="submission" date="2020-04" db="EMBL/GenBank/DDBJ databases">
        <title>MicrobeNet Type strains.</title>
        <authorList>
            <person name="Nicholson A.C."/>
        </authorList>
    </citation>
    <scope>NUCLEOTIDE SEQUENCE [LARGE SCALE GENOMIC DNA]</scope>
    <source>
        <strain evidence="8 9">ATCC BAA-14</strain>
    </source>
</reference>
<dbReference type="Gene3D" id="1.20.140.10">
    <property type="entry name" value="Butyryl-CoA Dehydrogenase, subunit A, domain 3"/>
    <property type="match status" value="1"/>
</dbReference>
<feature type="domain" description="Acyl-CoA dehydrogenase/oxidase C-terminal" evidence="6">
    <location>
        <begin position="302"/>
        <end position="383"/>
    </location>
</feature>
<evidence type="ECO:0000256" key="4">
    <source>
        <dbReference type="ARBA" id="ARBA00022827"/>
    </source>
</evidence>
<evidence type="ECO:0000256" key="5">
    <source>
        <dbReference type="ARBA" id="ARBA00023002"/>
    </source>
</evidence>
<dbReference type="InterPro" id="IPR009100">
    <property type="entry name" value="AcylCoA_DH/oxidase_NM_dom_sf"/>
</dbReference>
<dbReference type="EMBL" id="JAAXPC010000030">
    <property type="protein sequence ID" value="NKY05192.1"/>
    <property type="molecule type" value="Genomic_DNA"/>
</dbReference>
<keyword evidence="5" id="KW-0560">Oxidoreductase</keyword>
<keyword evidence="3" id="KW-0285">Flavoprotein</keyword>
<dbReference type="GO" id="GO:0050660">
    <property type="term" value="F:flavin adenine dinucleotide binding"/>
    <property type="evidence" value="ECO:0007669"/>
    <property type="project" value="InterPro"/>
</dbReference>
<dbReference type="PANTHER" id="PTHR43884">
    <property type="entry name" value="ACYL-COA DEHYDROGENASE"/>
    <property type="match status" value="1"/>
</dbReference>
<dbReference type="InterPro" id="IPR013786">
    <property type="entry name" value="AcylCoA_DH/ox_N"/>
</dbReference>
<dbReference type="InterPro" id="IPR009075">
    <property type="entry name" value="AcylCo_DH/oxidase_C"/>
</dbReference>